<dbReference type="InParanoid" id="A0A672ZY14"/>
<feature type="region of interest" description="Disordered" evidence="4">
    <location>
        <begin position="968"/>
        <end position="1020"/>
    </location>
</feature>
<evidence type="ECO:0000256" key="3">
    <source>
        <dbReference type="ARBA" id="ARBA00023134"/>
    </source>
</evidence>
<reference evidence="6" key="3">
    <citation type="submission" date="2025-09" db="UniProtKB">
        <authorList>
            <consortium name="Ensembl"/>
        </authorList>
    </citation>
    <scope>IDENTIFICATION</scope>
</reference>
<gene>
    <name evidence="6" type="primary">LOC115423336</name>
</gene>
<dbReference type="Gene3D" id="3.40.50.300">
    <property type="entry name" value="P-loop containing nucleotide triphosphate hydrolases"/>
    <property type="match status" value="4"/>
</dbReference>
<dbReference type="FunFam" id="3.40.50.300:FF:000366">
    <property type="entry name" value="GTPase, IMAP family member 2"/>
    <property type="match status" value="1"/>
</dbReference>
<dbReference type="CDD" id="cd01852">
    <property type="entry name" value="AIG1"/>
    <property type="match status" value="1"/>
</dbReference>
<dbReference type="PROSITE" id="PS51720">
    <property type="entry name" value="G_AIG1"/>
    <property type="match status" value="2"/>
</dbReference>
<dbReference type="PANTHER" id="PTHR10903">
    <property type="entry name" value="GTPASE, IMAP FAMILY MEMBER-RELATED"/>
    <property type="match status" value="1"/>
</dbReference>
<dbReference type="GO" id="GO:0005525">
    <property type="term" value="F:GTP binding"/>
    <property type="evidence" value="ECO:0007669"/>
    <property type="project" value="UniProtKB-KW"/>
</dbReference>
<accession>A0A672ZY14</accession>
<feature type="compositionally biased region" description="Basic and acidic residues" evidence="4">
    <location>
        <begin position="812"/>
        <end position="887"/>
    </location>
</feature>
<evidence type="ECO:0000256" key="1">
    <source>
        <dbReference type="ARBA" id="ARBA00008535"/>
    </source>
</evidence>
<feature type="compositionally biased region" description="Basic and acidic residues" evidence="4">
    <location>
        <begin position="904"/>
        <end position="924"/>
    </location>
</feature>
<keyword evidence="7" id="KW-1185">Reference proteome</keyword>
<dbReference type="PANTHER" id="PTHR10903:SF170">
    <property type="entry name" value="GTPASE IMAP FAMILY MEMBER 7"/>
    <property type="match status" value="1"/>
</dbReference>
<reference evidence="6" key="2">
    <citation type="submission" date="2025-08" db="UniProtKB">
        <authorList>
            <consortium name="Ensembl"/>
        </authorList>
    </citation>
    <scope>IDENTIFICATION</scope>
</reference>
<dbReference type="InterPro" id="IPR027417">
    <property type="entry name" value="P-loop_NTPase"/>
</dbReference>
<feature type="domain" description="AIG1-type G" evidence="5">
    <location>
        <begin position="190"/>
        <end position="397"/>
    </location>
</feature>
<evidence type="ECO:0000256" key="2">
    <source>
        <dbReference type="ARBA" id="ARBA00022741"/>
    </source>
</evidence>
<feature type="region of interest" description="Disordered" evidence="4">
    <location>
        <begin position="812"/>
        <end position="889"/>
    </location>
</feature>
<sequence>MVLLGNSWTERSSVGNLLLGKTGFNIEEEPEHCVSVRGHTQDKELVLVNSPDLLDPDIPDDKVTAVIRSCERLCDPGPHVFLLILQPEDFTEEHNMKLQKVLEKFSRRSFDHSLVLISTSREETPGLREHRSLKDMISKCKHRYLEQKKLEAPELFTHLDQLVKDNNGQHLSIHDAAADLIQVVKQDPVAHELRIVVFGKSEDKKKMLCNTIIGSKQFNSLKFKQTKQCEISSRKWKDRSLTVVKTPDIFSLPVEAVRQEMKICATFCLPGPNVLLLLVKPSTFTEENRQTLRFILSMFGPDSFKHSMVVFTHDEKMSVPVEELLKDCGGKQYMLKEDSQVLMEKIENMVRGNRKPFLTFTEETKFEQMRPPLNLVLCGNRKSEKTSAARALLGLTELGSGSSEFVKHQVEVCGRRVSVMELPVLNGRPQEEVMKESLQSISLCEPEGVHAFILVLPVGPLTDEDKAELETIHNTFSSRIRDFTVILFTVESDPTAPALMNFVTKNRDIQELCQRYGGTSVILNIRDKQQVCEVLDTVDRMRLTKDKPSYTVETFGRVQIEKIIQLEKHITMQQDDMERLRNMNTSWDAGLQSPDCLRIVLIGKTGSGKSSTGNTILGSKDFKAAAWQSSVTKFCQKSTSQVDGHRVTVVDTPGLFDTNMTNDEVTEELVKCISLLAPGPHVFLLTLQIGRLTAEEKETLKLIKKFFGKNSENFTIILFTHGDKLENDELSIDEYIESGCDGSFKKLITDCGGRYHVFNNTKNTNRTQVSELIKKIVHMLMLNGGNCFTNEMLEDADVAIKTEMERILKEKEEEMRRQKEELERKHEEEMMEMKRRMEEQREETERERTLRAQHLEKMEEKLKKECEERKKEQEKREEEIRERKTMEEIQQQEWEEKFRSLEEKIKSESESKESADRKFRQIRKEMRKKQQTWENERREWWNKRYREEEQKRQEEERILLQLQKEYDREREKYDKKRQEEGRNRQEREEKEREELKKKYHKKMEDLKEKNEEEARRQAEELNEFREKYTKDFEGLIEKYNEELKDMRQRLEKAVREQEEQKAEKALLRDLSTHKEEQLKEQLKKLQEKYQEEMRDFEKRYRKKCIIA</sequence>
<protein>
    <submittedName>
        <fullName evidence="6">GTPase IMAP family member 8-like</fullName>
    </submittedName>
</protein>
<evidence type="ECO:0000313" key="7">
    <source>
        <dbReference type="Proteomes" id="UP000472271"/>
    </source>
</evidence>
<feature type="domain" description="AIG1-type G" evidence="5">
    <location>
        <begin position="594"/>
        <end position="797"/>
    </location>
</feature>
<name>A0A672ZY14_9TELE</name>
<keyword evidence="3" id="KW-0342">GTP-binding</keyword>
<dbReference type="Ensembl" id="ENSSORT00005022615.1">
    <property type="protein sequence ID" value="ENSSORP00005021961.1"/>
    <property type="gene ID" value="ENSSORG00005010728.1"/>
</dbReference>
<dbReference type="Pfam" id="PF04548">
    <property type="entry name" value="AIG1"/>
    <property type="match status" value="4"/>
</dbReference>
<dbReference type="Proteomes" id="UP000472271">
    <property type="component" value="Chromosome 8"/>
</dbReference>
<keyword evidence="2" id="KW-0547">Nucleotide-binding</keyword>
<comment type="similarity">
    <text evidence="1">Belongs to the TRAFAC class TrmE-Era-EngA-EngB-Septin-like GTPase superfamily. AIG1/Toc34/Toc159-like paraseptin GTPase family. IAN subfamily.</text>
</comment>
<organism evidence="6 7">
    <name type="scientific">Sphaeramia orbicularis</name>
    <name type="common">orbiculate cardinalfish</name>
    <dbReference type="NCBI Taxonomy" id="375764"/>
    <lineage>
        <taxon>Eukaryota</taxon>
        <taxon>Metazoa</taxon>
        <taxon>Chordata</taxon>
        <taxon>Craniata</taxon>
        <taxon>Vertebrata</taxon>
        <taxon>Euteleostomi</taxon>
        <taxon>Actinopterygii</taxon>
        <taxon>Neopterygii</taxon>
        <taxon>Teleostei</taxon>
        <taxon>Neoteleostei</taxon>
        <taxon>Acanthomorphata</taxon>
        <taxon>Gobiaria</taxon>
        <taxon>Kurtiformes</taxon>
        <taxon>Apogonoidei</taxon>
        <taxon>Apogonidae</taxon>
        <taxon>Apogoninae</taxon>
        <taxon>Sphaeramia</taxon>
    </lineage>
</organism>
<dbReference type="InterPro" id="IPR045058">
    <property type="entry name" value="GIMA/IAN/Toc"/>
</dbReference>
<evidence type="ECO:0000259" key="5">
    <source>
        <dbReference type="PROSITE" id="PS51720"/>
    </source>
</evidence>
<evidence type="ECO:0000256" key="4">
    <source>
        <dbReference type="SAM" id="MobiDB-lite"/>
    </source>
</evidence>
<dbReference type="FunCoup" id="A0A672ZY14">
    <property type="interactions" value="25"/>
</dbReference>
<dbReference type="AlphaFoldDB" id="A0A672ZY14"/>
<dbReference type="InterPro" id="IPR006703">
    <property type="entry name" value="G_AIG1"/>
</dbReference>
<reference evidence="6" key="1">
    <citation type="submission" date="2019-06" db="EMBL/GenBank/DDBJ databases">
        <authorList>
            <consortium name="Wellcome Sanger Institute Data Sharing"/>
        </authorList>
    </citation>
    <scope>NUCLEOTIDE SEQUENCE [LARGE SCALE GENOMIC DNA]</scope>
</reference>
<evidence type="ECO:0000313" key="6">
    <source>
        <dbReference type="Ensembl" id="ENSSORP00005021961.1"/>
    </source>
</evidence>
<proteinExistence type="inferred from homology"/>
<dbReference type="SUPFAM" id="SSF52540">
    <property type="entry name" value="P-loop containing nucleoside triphosphate hydrolases"/>
    <property type="match status" value="3"/>
</dbReference>
<feature type="region of interest" description="Disordered" evidence="4">
    <location>
        <begin position="904"/>
        <end position="936"/>
    </location>
</feature>